<dbReference type="STRING" id="29341.RSJ17_21215"/>
<comment type="caution">
    <text evidence="2">The sequence shown here is derived from an EMBL/GenBank/DDBJ whole genome shotgun (WGS) entry which is preliminary data.</text>
</comment>
<accession>A0A0C1TXD6</accession>
<keyword evidence="1" id="KW-1133">Transmembrane helix</keyword>
<organism evidence="2 3">
    <name type="scientific">Clostridium argentinense CDC 2741</name>
    <dbReference type="NCBI Taxonomy" id="1418104"/>
    <lineage>
        <taxon>Bacteria</taxon>
        <taxon>Bacillati</taxon>
        <taxon>Bacillota</taxon>
        <taxon>Clostridia</taxon>
        <taxon>Eubacteriales</taxon>
        <taxon>Clostridiaceae</taxon>
        <taxon>Clostridium</taxon>
    </lineage>
</organism>
<sequence>MDINKALKKQKKSYKRFMLSMGFIFILLPMVLFYSKKFNIFFIIYLLVTEFLIFQAMLIRYNENYLEFEQRDDRLFIETGILKIKYNIIIDKIAIVHAIPSDKYFNIMIITKSKFRNKRIYQIGPKFLRKQRTVAKYYSRVRLLEEDPYFYFIIRKGGIKKYILLEYLYKRCVNTVFTDSAVEIIKECRR</sequence>
<keyword evidence="1" id="KW-0812">Transmembrane</keyword>
<reference evidence="2 3" key="1">
    <citation type="journal article" date="2015" name="Infect. Genet. Evol.">
        <title>Genomic sequences of six botulinum neurotoxin-producing strains representing three clostridial species illustrate the mobility and diversity of botulinum neurotoxin genes.</title>
        <authorList>
            <person name="Smith T.J."/>
            <person name="Hill K.K."/>
            <person name="Xie G."/>
            <person name="Foley B.T."/>
            <person name="Williamson C.H."/>
            <person name="Foster J.T."/>
            <person name="Johnson S.L."/>
            <person name="Chertkov O."/>
            <person name="Teshima H."/>
            <person name="Gibbons H.S."/>
            <person name="Johnsky L.A."/>
            <person name="Karavis M.A."/>
            <person name="Smith L.A."/>
        </authorList>
    </citation>
    <scope>NUCLEOTIDE SEQUENCE [LARGE SCALE GENOMIC DNA]</scope>
    <source>
        <strain evidence="2 3">CDC 2741</strain>
    </source>
</reference>
<name>A0A0C1TXD6_9CLOT</name>
<gene>
    <name evidence="2" type="ORF">U732_2608</name>
</gene>
<dbReference type="OrthoDB" id="1937989at2"/>
<keyword evidence="3" id="KW-1185">Reference proteome</keyword>
<dbReference type="AlphaFoldDB" id="A0A0C1TXD6"/>
<dbReference type="RefSeq" id="WP_039635164.1">
    <property type="nucleotide sequence ID" value="NZ_AYSO01000019.1"/>
</dbReference>
<feature type="transmembrane region" description="Helical" evidence="1">
    <location>
        <begin position="40"/>
        <end position="61"/>
    </location>
</feature>
<evidence type="ECO:0000313" key="2">
    <source>
        <dbReference type="EMBL" id="KIE45359.1"/>
    </source>
</evidence>
<dbReference type="Proteomes" id="UP000031366">
    <property type="component" value="Unassembled WGS sequence"/>
</dbReference>
<feature type="transmembrane region" description="Helical" evidence="1">
    <location>
        <begin position="17"/>
        <end position="34"/>
    </location>
</feature>
<proteinExistence type="predicted"/>
<dbReference type="EMBL" id="AYSO01000019">
    <property type="protein sequence ID" value="KIE45359.1"/>
    <property type="molecule type" value="Genomic_DNA"/>
</dbReference>
<evidence type="ECO:0000313" key="3">
    <source>
        <dbReference type="Proteomes" id="UP000031366"/>
    </source>
</evidence>
<evidence type="ECO:0000256" key="1">
    <source>
        <dbReference type="SAM" id="Phobius"/>
    </source>
</evidence>
<keyword evidence="1" id="KW-0472">Membrane</keyword>
<protein>
    <submittedName>
        <fullName evidence="2">Putative membrane protein</fullName>
    </submittedName>
</protein>